<evidence type="ECO:0000313" key="12">
    <source>
        <dbReference type="Proteomes" id="UP000466586"/>
    </source>
</evidence>
<dbReference type="GO" id="GO:0003824">
    <property type="term" value="F:catalytic activity"/>
    <property type="evidence" value="ECO:0007669"/>
    <property type="project" value="InterPro"/>
</dbReference>
<comment type="cofactor">
    <cofactor evidence="1">
        <name>[4Fe-4S] cluster</name>
        <dbReference type="ChEBI" id="CHEBI:49883"/>
    </cofactor>
</comment>
<keyword evidence="5" id="KW-0479">Metal-binding</keyword>
<dbReference type="InterPro" id="IPR034466">
    <property type="entry name" value="Methyltransferase_Class_B"/>
</dbReference>
<keyword evidence="8" id="KW-0472">Membrane</keyword>
<dbReference type="EMBL" id="WVHT01000002">
    <property type="protein sequence ID" value="MXV50087.1"/>
    <property type="molecule type" value="Genomic_DNA"/>
</dbReference>
<dbReference type="SFLD" id="SFLDG01082">
    <property type="entry name" value="B12-binding_domain_containing"/>
    <property type="match status" value="1"/>
</dbReference>
<keyword evidence="12" id="KW-1185">Reference proteome</keyword>
<organism evidence="11 12">
    <name type="scientific">Hufsiella arboris</name>
    <dbReference type="NCBI Taxonomy" id="2695275"/>
    <lineage>
        <taxon>Bacteria</taxon>
        <taxon>Pseudomonadati</taxon>
        <taxon>Bacteroidota</taxon>
        <taxon>Sphingobacteriia</taxon>
        <taxon>Sphingobacteriales</taxon>
        <taxon>Sphingobacteriaceae</taxon>
        <taxon>Hufsiella</taxon>
    </lineage>
</organism>
<dbReference type="AlphaFoldDB" id="A0A7K1Y685"/>
<feature type="domain" description="B12-binding" evidence="9">
    <location>
        <begin position="1"/>
        <end position="129"/>
    </location>
</feature>
<proteinExistence type="predicted"/>
<evidence type="ECO:0000259" key="9">
    <source>
        <dbReference type="PROSITE" id="PS51332"/>
    </source>
</evidence>
<dbReference type="InterPro" id="IPR006158">
    <property type="entry name" value="Cobalamin-bd"/>
</dbReference>
<dbReference type="GO" id="GO:0005829">
    <property type="term" value="C:cytosol"/>
    <property type="evidence" value="ECO:0007669"/>
    <property type="project" value="TreeGrafter"/>
</dbReference>
<dbReference type="InterPro" id="IPR058240">
    <property type="entry name" value="rSAM_sf"/>
</dbReference>
<dbReference type="PROSITE" id="PS51332">
    <property type="entry name" value="B12_BINDING"/>
    <property type="match status" value="1"/>
</dbReference>
<dbReference type="Proteomes" id="UP000466586">
    <property type="component" value="Unassembled WGS sequence"/>
</dbReference>
<evidence type="ECO:0000256" key="3">
    <source>
        <dbReference type="ARBA" id="ARBA00022679"/>
    </source>
</evidence>
<keyword evidence="8" id="KW-1133">Transmembrane helix</keyword>
<dbReference type="InterPro" id="IPR051198">
    <property type="entry name" value="BchE-like"/>
</dbReference>
<gene>
    <name evidence="11" type="ORF">GS399_03815</name>
</gene>
<comment type="caution">
    <text evidence="11">The sequence shown here is derived from an EMBL/GenBank/DDBJ whole genome shotgun (WGS) entry which is preliminary data.</text>
</comment>
<dbReference type="SFLD" id="SFLDS00029">
    <property type="entry name" value="Radical_SAM"/>
    <property type="match status" value="1"/>
</dbReference>
<sequence length="467" mass="53358">MKIDIIIAYVQRYEFGHERDFVPPITGIHLAAITPAEHEVRVFHQQVDKIELDTDADIIAISFFSGFALAAYDLAAEFRKNGKLVVAGGPHVTYCQEEALTYFDAIVTGEAENVWLNLLRDIELGQLKQIYSGTPCDMTGLPTPRYDLLPDKFFIKKVIQATRGCPFSCSFCTVPSLNPGFRLRPVGDVVRDASYDKFKYWWQRKIVWFWDDNLTIRRPYIRQLLTAMIPLKKWWLTQASMDIAKDPELLDLMKTSGCIGVFLGIESFGTESLADANKRQNKIADYKEAVSQIRKRGIAVMAGFIAGFDHDDEQSVTNMADQLMEIGIDVPFLSIMTPFRGTPIYSKLKLEGRIIEERNWNFYNGYNVVFKPQKINEEQLLNAHRALWKKSFSLTYSLKRIVRAMFSLRTGAFLMVLFMNLFYALKRLRKNYPIDMSKRADLSKVIKPLGKAANDNLSTCDKSLVAS</sequence>
<dbReference type="SUPFAM" id="SSF102114">
    <property type="entry name" value="Radical SAM enzymes"/>
    <property type="match status" value="1"/>
</dbReference>
<reference evidence="11 12" key="1">
    <citation type="submission" date="2019-11" db="EMBL/GenBank/DDBJ databases">
        <title>Pedobacter sp. HMF7647 Genome sequencing and assembly.</title>
        <authorList>
            <person name="Kang H."/>
            <person name="Kim H."/>
            <person name="Joh K."/>
        </authorList>
    </citation>
    <scope>NUCLEOTIDE SEQUENCE [LARGE SCALE GENOMIC DNA]</scope>
    <source>
        <strain evidence="11 12">HMF7647</strain>
    </source>
</reference>
<evidence type="ECO:0000259" key="10">
    <source>
        <dbReference type="PROSITE" id="PS51918"/>
    </source>
</evidence>
<evidence type="ECO:0000256" key="4">
    <source>
        <dbReference type="ARBA" id="ARBA00022691"/>
    </source>
</evidence>
<accession>A0A7K1Y685</accession>
<dbReference type="Gene3D" id="3.80.30.20">
    <property type="entry name" value="tm_1862 like domain"/>
    <property type="match status" value="1"/>
</dbReference>
<feature type="domain" description="Radical SAM core" evidence="10">
    <location>
        <begin position="151"/>
        <end position="367"/>
    </location>
</feature>
<dbReference type="InterPro" id="IPR006638">
    <property type="entry name" value="Elp3/MiaA/NifB-like_rSAM"/>
</dbReference>
<dbReference type="PANTHER" id="PTHR43409">
    <property type="entry name" value="ANAEROBIC MAGNESIUM-PROTOPORPHYRIN IX MONOMETHYL ESTER CYCLASE-RELATED"/>
    <property type="match status" value="1"/>
</dbReference>
<dbReference type="Pfam" id="PF04055">
    <property type="entry name" value="Radical_SAM"/>
    <property type="match status" value="1"/>
</dbReference>
<dbReference type="GO" id="GO:0031419">
    <property type="term" value="F:cobalamin binding"/>
    <property type="evidence" value="ECO:0007669"/>
    <property type="project" value="InterPro"/>
</dbReference>
<dbReference type="GO" id="GO:0051539">
    <property type="term" value="F:4 iron, 4 sulfur cluster binding"/>
    <property type="evidence" value="ECO:0007669"/>
    <property type="project" value="UniProtKB-KW"/>
</dbReference>
<dbReference type="SMART" id="SM00729">
    <property type="entry name" value="Elp3"/>
    <property type="match status" value="1"/>
</dbReference>
<keyword evidence="8" id="KW-0812">Transmembrane</keyword>
<keyword evidence="6" id="KW-0408">Iron</keyword>
<evidence type="ECO:0000256" key="1">
    <source>
        <dbReference type="ARBA" id="ARBA00001966"/>
    </source>
</evidence>
<dbReference type="SFLD" id="SFLDG01123">
    <property type="entry name" value="methyltransferase_(Class_B)"/>
    <property type="match status" value="1"/>
</dbReference>
<evidence type="ECO:0000256" key="5">
    <source>
        <dbReference type="ARBA" id="ARBA00022723"/>
    </source>
</evidence>
<keyword evidence="3" id="KW-0808">Transferase</keyword>
<dbReference type="GO" id="GO:0046872">
    <property type="term" value="F:metal ion binding"/>
    <property type="evidence" value="ECO:0007669"/>
    <property type="project" value="UniProtKB-KW"/>
</dbReference>
<protein>
    <submittedName>
        <fullName evidence="11">Radical SAM protein</fullName>
    </submittedName>
</protein>
<keyword evidence="4" id="KW-0949">S-adenosyl-L-methionine</keyword>
<evidence type="ECO:0000256" key="6">
    <source>
        <dbReference type="ARBA" id="ARBA00023004"/>
    </source>
</evidence>
<evidence type="ECO:0000313" key="11">
    <source>
        <dbReference type="EMBL" id="MXV50087.1"/>
    </source>
</evidence>
<dbReference type="CDD" id="cd02068">
    <property type="entry name" value="radical_SAM_B12_BD"/>
    <property type="match status" value="1"/>
</dbReference>
<evidence type="ECO:0000256" key="8">
    <source>
        <dbReference type="SAM" id="Phobius"/>
    </source>
</evidence>
<dbReference type="InterPro" id="IPR007197">
    <property type="entry name" value="rSAM"/>
</dbReference>
<evidence type="ECO:0000256" key="2">
    <source>
        <dbReference type="ARBA" id="ARBA00022603"/>
    </source>
</evidence>
<dbReference type="Gene3D" id="3.40.50.280">
    <property type="entry name" value="Cobalamin-binding domain"/>
    <property type="match status" value="1"/>
</dbReference>
<evidence type="ECO:0000256" key="7">
    <source>
        <dbReference type="ARBA" id="ARBA00023014"/>
    </source>
</evidence>
<dbReference type="RefSeq" id="WP_160843279.1">
    <property type="nucleotide sequence ID" value="NZ_WVHT01000002.1"/>
</dbReference>
<keyword evidence="2" id="KW-0489">Methyltransferase</keyword>
<keyword evidence="7" id="KW-0411">Iron-sulfur</keyword>
<dbReference type="InterPro" id="IPR023404">
    <property type="entry name" value="rSAM_horseshoe"/>
</dbReference>
<feature type="transmembrane region" description="Helical" evidence="8">
    <location>
        <begin position="406"/>
        <end position="425"/>
    </location>
</feature>
<name>A0A7K1Y685_9SPHI</name>
<dbReference type="PANTHER" id="PTHR43409:SF7">
    <property type="entry name" value="BLL1977 PROTEIN"/>
    <property type="match status" value="1"/>
</dbReference>
<dbReference type="PROSITE" id="PS51918">
    <property type="entry name" value="RADICAL_SAM"/>
    <property type="match status" value="1"/>
</dbReference>